<evidence type="ECO:0000313" key="9">
    <source>
        <dbReference type="Proteomes" id="UP000249720"/>
    </source>
</evidence>
<feature type="domain" description="Cobalamin adenosyltransferase-like" evidence="7">
    <location>
        <begin position="5"/>
        <end position="175"/>
    </location>
</feature>
<dbReference type="InterPro" id="IPR016030">
    <property type="entry name" value="CblAdoTrfase-like"/>
</dbReference>
<gene>
    <name evidence="8" type="ORF">LX80_00742</name>
</gene>
<dbReference type="GO" id="GO:0008817">
    <property type="term" value="F:corrinoid adenosyltransferase activity"/>
    <property type="evidence" value="ECO:0007669"/>
    <property type="project" value="UniProtKB-UniRule"/>
</dbReference>
<comment type="pathway">
    <text evidence="6">Cofactor biosynthesis; adenosylcobalamin biosynthesis; adenosylcobalamin from cob(II)yrinate a,c-diamide: step 2/7.</text>
</comment>
<keyword evidence="6" id="KW-0169">Cobalamin biosynthesis</keyword>
<comment type="caution">
    <text evidence="8">The sequence shown here is derived from an EMBL/GenBank/DDBJ whole genome shotgun (WGS) entry which is preliminary data.</text>
</comment>
<accession>A0A2W7S0R0</accession>
<dbReference type="SUPFAM" id="SSF89028">
    <property type="entry name" value="Cobalamin adenosyltransferase-like"/>
    <property type="match status" value="1"/>
</dbReference>
<dbReference type="Gene3D" id="1.20.1200.10">
    <property type="entry name" value="Cobalamin adenosyltransferase-like"/>
    <property type="match status" value="1"/>
</dbReference>
<name>A0A2W7S0R0_9BACT</name>
<dbReference type="Proteomes" id="UP000249720">
    <property type="component" value="Unassembled WGS sequence"/>
</dbReference>
<dbReference type="AlphaFoldDB" id="A0A2W7S0R0"/>
<keyword evidence="9" id="KW-1185">Reference proteome</keyword>
<evidence type="ECO:0000256" key="2">
    <source>
        <dbReference type="ARBA" id="ARBA00011233"/>
    </source>
</evidence>
<keyword evidence="5 6" id="KW-0067">ATP-binding</keyword>
<dbReference type="InterPro" id="IPR036451">
    <property type="entry name" value="CblAdoTrfase-like_sf"/>
</dbReference>
<dbReference type="NCBIfam" id="TIGR00636">
    <property type="entry name" value="PduO_Nterm"/>
    <property type="match status" value="1"/>
</dbReference>
<keyword evidence="3 6" id="KW-0808">Transferase</keyword>
<evidence type="ECO:0000256" key="4">
    <source>
        <dbReference type="ARBA" id="ARBA00022741"/>
    </source>
</evidence>
<dbReference type="GO" id="GO:0009236">
    <property type="term" value="P:cobalamin biosynthetic process"/>
    <property type="evidence" value="ECO:0007669"/>
    <property type="project" value="UniProtKB-UniRule"/>
</dbReference>
<comment type="catalytic activity">
    <reaction evidence="6">
        <text>2 cob(II)yrinate a,c diamide + reduced [electron-transfer flavoprotein] + 2 ATP = 2 adenosylcob(III)yrinate a,c-diamide + 2 triphosphate + oxidized [electron-transfer flavoprotein] + 3 H(+)</text>
        <dbReference type="Rhea" id="RHEA:11528"/>
        <dbReference type="Rhea" id="RHEA-COMP:10685"/>
        <dbReference type="Rhea" id="RHEA-COMP:10686"/>
        <dbReference type="ChEBI" id="CHEBI:15378"/>
        <dbReference type="ChEBI" id="CHEBI:18036"/>
        <dbReference type="ChEBI" id="CHEBI:30616"/>
        <dbReference type="ChEBI" id="CHEBI:57692"/>
        <dbReference type="ChEBI" id="CHEBI:58307"/>
        <dbReference type="ChEBI" id="CHEBI:58503"/>
        <dbReference type="ChEBI" id="CHEBI:58537"/>
        <dbReference type="EC" id="2.5.1.17"/>
    </reaction>
</comment>
<evidence type="ECO:0000259" key="7">
    <source>
        <dbReference type="Pfam" id="PF01923"/>
    </source>
</evidence>
<dbReference type="InterPro" id="IPR029499">
    <property type="entry name" value="PduO-typ"/>
</dbReference>
<keyword evidence="4 6" id="KW-0547">Nucleotide-binding</keyword>
<dbReference type="EC" id="2.5.1.17" evidence="6"/>
<dbReference type="RefSeq" id="WP_211307692.1">
    <property type="nucleotide sequence ID" value="NZ_QKZV01000002.1"/>
</dbReference>
<comment type="subunit">
    <text evidence="2">Homotrimer.</text>
</comment>
<dbReference type="UniPathway" id="UPA00148">
    <property type="reaction ID" value="UER00233"/>
</dbReference>
<dbReference type="GO" id="GO:0005524">
    <property type="term" value="F:ATP binding"/>
    <property type="evidence" value="ECO:0007669"/>
    <property type="project" value="UniProtKB-UniRule"/>
</dbReference>
<evidence type="ECO:0000313" key="8">
    <source>
        <dbReference type="EMBL" id="PZX64546.1"/>
    </source>
</evidence>
<dbReference type="Pfam" id="PF01923">
    <property type="entry name" value="Cob_adeno_trans"/>
    <property type="match status" value="1"/>
</dbReference>
<evidence type="ECO:0000256" key="6">
    <source>
        <dbReference type="RuleBase" id="RU366026"/>
    </source>
</evidence>
<dbReference type="EMBL" id="QKZV01000002">
    <property type="protein sequence ID" value="PZX64546.1"/>
    <property type="molecule type" value="Genomic_DNA"/>
</dbReference>
<protein>
    <recommendedName>
        <fullName evidence="6">Corrinoid adenosyltransferase</fullName>
        <ecNumber evidence="6">2.5.1.17</ecNumber>
    </recommendedName>
    <alternativeName>
        <fullName evidence="6">Cob(II)alamin adenosyltransferase</fullName>
    </alternativeName>
    <alternativeName>
        <fullName evidence="6">Cob(II)yrinic acid a,c-diamide adenosyltransferase</fullName>
    </alternativeName>
    <alternativeName>
        <fullName evidence="6">Cobinamide/cobalamin adenosyltransferase</fullName>
    </alternativeName>
</protein>
<organism evidence="8 9">
    <name type="scientific">Hydrotalea sandarakina</name>
    <dbReference type="NCBI Taxonomy" id="1004304"/>
    <lineage>
        <taxon>Bacteria</taxon>
        <taxon>Pseudomonadati</taxon>
        <taxon>Bacteroidota</taxon>
        <taxon>Chitinophagia</taxon>
        <taxon>Chitinophagales</taxon>
        <taxon>Chitinophagaceae</taxon>
        <taxon>Hydrotalea</taxon>
    </lineage>
</organism>
<dbReference type="PANTHER" id="PTHR12213:SF0">
    <property type="entry name" value="CORRINOID ADENOSYLTRANSFERASE MMAB"/>
    <property type="match status" value="1"/>
</dbReference>
<evidence type="ECO:0000256" key="3">
    <source>
        <dbReference type="ARBA" id="ARBA00022679"/>
    </source>
</evidence>
<evidence type="ECO:0000256" key="5">
    <source>
        <dbReference type="ARBA" id="ARBA00022840"/>
    </source>
</evidence>
<dbReference type="FunFam" id="1.20.1200.10:FF:000001">
    <property type="entry name" value="Cob(I)yrinic acid a,c-diamide adenosyltransferase"/>
    <property type="match status" value="1"/>
</dbReference>
<dbReference type="PANTHER" id="PTHR12213">
    <property type="entry name" value="CORRINOID ADENOSYLTRANSFERASE"/>
    <property type="match status" value="1"/>
</dbReference>
<comment type="catalytic activity">
    <reaction evidence="6">
        <text>2 cob(II)alamin + reduced [electron-transfer flavoprotein] + 2 ATP = 2 adenosylcob(III)alamin + 2 triphosphate + oxidized [electron-transfer flavoprotein] + 3 H(+)</text>
        <dbReference type="Rhea" id="RHEA:28671"/>
        <dbReference type="Rhea" id="RHEA-COMP:10685"/>
        <dbReference type="Rhea" id="RHEA-COMP:10686"/>
        <dbReference type="ChEBI" id="CHEBI:15378"/>
        <dbReference type="ChEBI" id="CHEBI:16304"/>
        <dbReference type="ChEBI" id="CHEBI:18036"/>
        <dbReference type="ChEBI" id="CHEBI:18408"/>
        <dbReference type="ChEBI" id="CHEBI:30616"/>
        <dbReference type="ChEBI" id="CHEBI:57692"/>
        <dbReference type="ChEBI" id="CHEBI:58307"/>
        <dbReference type="EC" id="2.5.1.17"/>
    </reaction>
</comment>
<sequence>MSIKIYTKTGDAGNTSLIGGTKVPKSHLRIESYGTIDELNSFIGLLNDHLLTFDALKPLNIDLKEIQDRLFTIGSALACDPDKETRMKLPDLTENDVHWLEQRIDDMQRELPEMKHFILPGGHVAVSTAHIARCVCRRAERLCVAMQLQNLFMPPLVLQYLNRLSDYLFVLARYIGHSLHVPEVAWKPRIS</sequence>
<comment type="similarity">
    <text evidence="1 6">Belongs to the Cob(I)alamin adenosyltransferase family.</text>
</comment>
<reference evidence="8 9" key="1">
    <citation type="submission" date="2018-06" db="EMBL/GenBank/DDBJ databases">
        <title>Genomic Encyclopedia of Archaeal and Bacterial Type Strains, Phase II (KMG-II): from individual species to whole genera.</title>
        <authorList>
            <person name="Goeker M."/>
        </authorList>
    </citation>
    <scope>NUCLEOTIDE SEQUENCE [LARGE SCALE GENOMIC DNA]</scope>
    <source>
        <strain evidence="8 9">DSM 23241</strain>
    </source>
</reference>
<proteinExistence type="inferred from homology"/>
<evidence type="ECO:0000256" key="1">
    <source>
        <dbReference type="ARBA" id="ARBA00007487"/>
    </source>
</evidence>